<gene>
    <name evidence="1" type="ORF">F7P80_12205</name>
</gene>
<organism evidence="1">
    <name type="scientific">Comamonas kerstersii</name>
    <dbReference type="NCBI Taxonomy" id="225992"/>
    <lineage>
        <taxon>Bacteria</taxon>
        <taxon>Pseudomonadati</taxon>
        <taxon>Pseudomonadota</taxon>
        <taxon>Betaproteobacteria</taxon>
        <taxon>Burkholderiales</taxon>
        <taxon>Comamonadaceae</taxon>
        <taxon>Comamonas</taxon>
    </lineage>
</organism>
<proteinExistence type="predicted"/>
<dbReference type="EMBL" id="VZOT01000009">
    <property type="protein sequence ID" value="KAB0585888.1"/>
    <property type="molecule type" value="Genomic_DNA"/>
</dbReference>
<comment type="caution">
    <text evidence="1">The sequence shown here is derived from an EMBL/GenBank/DDBJ whole genome shotgun (WGS) entry which is preliminary data.</text>
</comment>
<dbReference type="Pfam" id="PF11198">
    <property type="entry name" value="DUF2857"/>
    <property type="match status" value="1"/>
</dbReference>
<evidence type="ECO:0000313" key="1">
    <source>
        <dbReference type="EMBL" id="KAB0585888.1"/>
    </source>
</evidence>
<reference evidence="1" key="1">
    <citation type="submission" date="2019-09" db="EMBL/GenBank/DDBJ databases">
        <title>Draft genome sequences of 48 bacterial type strains from the CCUG.</title>
        <authorList>
            <person name="Tunovic T."/>
            <person name="Pineiro-Iglesias B."/>
            <person name="Unosson C."/>
            <person name="Inganas E."/>
            <person name="Ohlen M."/>
            <person name="Cardew S."/>
            <person name="Jensie-Markopoulos S."/>
            <person name="Salva-Serra F."/>
            <person name="Jaen-Luchoro D."/>
            <person name="Karlsson R."/>
            <person name="Svensson-Stadler L."/>
            <person name="Chun J."/>
            <person name="Moore E."/>
        </authorList>
    </citation>
    <scope>NUCLEOTIDE SEQUENCE</scope>
    <source>
        <strain evidence="1">CCUG 15333</strain>
    </source>
</reference>
<accession>A0A6A1R0N0</accession>
<name>A0A6A1R0N0_9BURK</name>
<dbReference type="InterPro" id="IPR021364">
    <property type="entry name" value="DUF2857"/>
</dbReference>
<dbReference type="AlphaFoldDB" id="A0A6A1R0N0"/>
<dbReference type="RefSeq" id="WP_151045048.1">
    <property type="nucleotide sequence ID" value="NZ_VZOT01000009.1"/>
</dbReference>
<protein>
    <submittedName>
        <fullName evidence="1">DUF2857 family protein</fullName>
    </submittedName>
</protein>
<sequence>MSANRIPVQIQNTQMNFLMLSEVVRMIETEDGLDSLLTMGCDAELLDQLRNRSTRDLWNISNRASGFTVLLSPKELLNHINGIDRQRRDDELCEYFVMHGASRQLLIKLFKRSSDEIRRLREMLVGRGTVGRTGLPKSLRVRDEIHNTWYSIIKNCPNESLRTWLYELHQRYPEYTIETLHSTIKEFEDDDSSNQIAKENLSSIR</sequence>